<dbReference type="EnsemblMetazoa" id="CapteT221283">
    <property type="protein sequence ID" value="CapteP221283"/>
    <property type="gene ID" value="CapteG221283"/>
</dbReference>
<accession>R7TL26</accession>
<dbReference type="PANTHER" id="PTHR31389">
    <property type="entry name" value="LD39211P"/>
    <property type="match status" value="1"/>
</dbReference>
<dbReference type="EMBL" id="AMQN01002513">
    <property type="status" value="NOT_ANNOTATED_CDS"/>
    <property type="molecule type" value="Genomic_DNA"/>
</dbReference>
<dbReference type="InterPro" id="IPR012444">
    <property type="entry name" value="DUF1647"/>
</dbReference>
<feature type="transmembrane region" description="Helical" evidence="1">
    <location>
        <begin position="24"/>
        <end position="41"/>
    </location>
</feature>
<evidence type="ECO:0000313" key="4">
    <source>
        <dbReference type="Proteomes" id="UP000014760"/>
    </source>
</evidence>
<dbReference type="PANTHER" id="PTHR31389:SF4">
    <property type="entry name" value="LD39211P"/>
    <property type="match status" value="1"/>
</dbReference>
<dbReference type="AlphaFoldDB" id="R7TL26"/>
<gene>
    <name evidence="2" type="ORF">CAPTEDRAFT_221283</name>
</gene>
<evidence type="ECO:0000256" key="1">
    <source>
        <dbReference type="SAM" id="Phobius"/>
    </source>
</evidence>
<name>R7TL26_CAPTE</name>
<reference evidence="4" key="1">
    <citation type="submission" date="2012-12" db="EMBL/GenBank/DDBJ databases">
        <authorList>
            <person name="Hellsten U."/>
            <person name="Grimwood J."/>
            <person name="Chapman J.A."/>
            <person name="Shapiro H."/>
            <person name="Aerts A."/>
            <person name="Otillar R.P."/>
            <person name="Terry A.Y."/>
            <person name="Boore J.L."/>
            <person name="Simakov O."/>
            <person name="Marletaz F."/>
            <person name="Cho S.-J."/>
            <person name="Edsinger-Gonzales E."/>
            <person name="Havlak P."/>
            <person name="Kuo D.-H."/>
            <person name="Larsson T."/>
            <person name="Lv J."/>
            <person name="Arendt D."/>
            <person name="Savage R."/>
            <person name="Osoegawa K."/>
            <person name="de Jong P."/>
            <person name="Lindberg D.R."/>
            <person name="Seaver E.C."/>
            <person name="Weisblat D.A."/>
            <person name="Putnam N.H."/>
            <person name="Grigoriev I.V."/>
            <person name="Rokhsar D.S."/>
        </authorList>
    </citation>
    <scope>NUCLEOTIDE SEQUENCE</scope>
    <source>
        <strain evidence="4">I ESC-2004</strain>
    </source>
</reference>
<dbReference type="HOGENOM" id="CLU_829615_0_0_1"/>
<evidence type="ECO:0000313" key="2">
    <source>
        <dbReference type="EMBL" id="ELT94349.1"/>
    </source>
</evidence>
<protein>
    <submittedName>
        <fullName evidence="2 3">Uncharacterized protein</fullName>
    </submittedName>
</protein>
<dbReference type="OMA" id="CWTIDEP"/>
<keyword evidence="1" id="KW-1133">Transmembrane helix</keyword>
<sequence>MTDNSAPESESSSSQMSPNRRSKLRLFLTLIPFSILSFLIFQELQSKDNLTPKTLSLDGIYVPEPGLEGDLLVSLGFIAEPRLYPQSYHMNTELPVFVIALGPEDINSFHRFLGSFRIYYREKRLVVYNLGITGDERNMIKQTCQCIVREVHWERYPSHVRDLGIKAFRPFLIQETLHEFGVVFWTHAAMRFNSSNLDALRHTAETHGISTWPMRNLPTSSLTHYQTLRYLHEKPSNLRFQRMAEPNMALYYNTYRLHYKLMMPWVKCALEKECVAPRAARSKGCQLQKPRYLYTGCHSYDTSVFNVLLGKTFLYETPYMSEKPVFQLEYVKGNA</sequence>
<dbReference type="OrthoDB" id="6414280at2759"/>
<organism evidence="2">
    <name type="scientific">Capitella teleta</name>
    <name type="common">Polychaete worm</name>
    <dbReference type="NCBI Taxonomy" id="283909"/>
    <lineage>
        <taxon>Eukaryota</taxon>
        <taxon>Metazoa</taxon>
        <taxon>Spiralia</taxon>
        <taxon>Lophotrochozoa</taxon>
        <taxon>Annelida</taxon>
        <taxon>Polychaeta</taxon>
        <taxon>Sedentaria</taxon>
        <taxon>Scolecida</taxon>
        <taxon>Capitellidae</taxon>
        <taxon>Capitella</taxon>
    </lineage>
</organism>
<dbReference type="Pfam" id="PF07801">
    <property type="entry name" value="DUF1647"/>
    <property type="match status" value="1"/>
</dbReference>
<dbReference type="EMBL" id="KB309449">
    <property type="protein sequence ID" value="ELT94349.1"/>
    <property type="molecule type" value="Genomic_DNA"/>
</dbReference>
<reference evidence="3" key="3">
    <citation type="submission" date="2015-06" db="UniProtKB">
        <authorList>
            <consortium name="EnsemblMetazoa"/>
        </authorList>
    </citation>
    <scope>IDENTIFICATION</scope>
</reference>
<evidence type="ECO:0000313" key="3">
    <source>
        <dbReference type="EnsemblMetazoa" id="CapteP221283"/>
    </source>
</evidence>
<reference evidence="2 4" key="2">
    <citation type="journal article" date="2013" name="Nature">
        <title>Insights into bilaterian evolution from three spiralian genomes.</title>
        <authorList>
            <person name="Simakov O."/>
            <person name="Marletaz F."/>
            <person name="Cho S.J."/>
            <person name="Edsinger-Gonzales E."/>
            <person name="Havlak P."/>
            <person name="Hellsten U."/>
            <person name="Kuo D.H."/>
            <person name="Larsson T."/>
            <person name="Lv J."/>
            <person name="Arendt D."/>
            <person name="Savage R."/>
            <person name="Osoegawa K."/>
            <person name="de Jong P."/>
            <person name="Grimwood J."/>
            <person name="Chapman J.A."/>
            <person name="Shapiro H."/>
            <person name="Aerts A."/>
            <person name="Otillar R.P."/>
            <person name="Terry A.Y."/>
            <person name="Boore J.L."/>
            <person name="Grigoriev I.V."/>
            <person name="Lindberg D.R."/>
            <person name="Seaver E.C."/>
            <person name="Weisblat D.A."/>
            <person name="Putnam N.H."/>
            <person name="Rokhsar D.S."/>
        </authorList>
    </citation>
    <scope>NUCLEOTIDE SEQUENCE</scope>
    <source>
        <strain evidence="2 4">I ESC-2004</strain>
    </source>
</reference>
<proteinExistence type="predicted"/>
<dbReference type="STRING" id="283909.R7TL26"/>
<keyword evidence="1" id="KW-0812">Transmembrane</keyword>
<keyword evidence="1" id="KW-0472">Membrane</keyword>
<dbReference type="Proteomes" id="UP000014760">
    <property type="component" value="Unassembled WGS sequence"/>
</dbReference>
<keyword evidence="4" id="KW-1185">Reference proteome</keyword>